<dbReference type="Pfam" id="PF00356">
    <property type="entry name" value="LacI"/>
    <property type="match status" value="1"/>
</dbReference>
<name>A0A919K459_9ACTN</name>
<evidence type="ECO:0000256" key="2">
    <source>
        <dbReference type="ARBA" id="ARBA00023125"/>
    </source>
</evidence>
<dbReference type="RefSeq" id="WP_203785478.1">
    <property type="nucleotide sequence ID" value="NZ_BOMV01000062.1"/>
</dbReference>
<dbReference type="Proteomes" id="UP000636960">
    <property type="component" value="Unassembled WGS sequence"/>
</dbReference>
<keyword evidence="3" id="KW-0804">Transcription</keyword>
<protein>
    <submittedName>
        <fullName evidence="5">LacI family transcriptional regulator</fullName>
    </submittedName>
</protein>
<dbReference type="PANTHER" id="PTHR30146">
    <property type="entry name" value="LACI-RELATED TRANSCRIPTIONAL REPRESSOR"/>
    <property type="match status" value="1"/>
</dbReference>
<dbReference type="Pfam" id="PF13377">
    <property type="entry name" value="Peripla_BP_3"/>
    <property type="match status" value="1"/>
</dbReference>
<evidence type="ECO:0000313" key="6">
    <source>
        <dbReference type="Proteomes" id="UP000636960"/>
    </source>
</evidence>
<dbReference type="InterPro" id="IPR046335">
    <property type="entry name" value="LacI/GalR-like_sensor"/>
</dbReference>
<dbReference type="CDD" id="cd06267">
    <property type="entry name" value="PBP1_LacI_sugar_binding-like"/>
    <property type="match status" value="1"/>
</dbReference>
<accession>A0A919K459</accession>
<dbReference type="EMBL" id="BOMV01000062">
    <property type="protein sequence ID" value="GIE98449.1"/>
    <property type="molecule type" value="Genomic_DNA"/>
</dbReference>
<dbReference type="InterPro" id="IPR010982">
    <property type="entry name" value="Lambda_DNA-bd_dom_sf"/>
</dbReference>
<dbReference type="Gene3D" id="3.40.50.2300">
    <property type="match status" value="2"/>
</dbReference>
<evidence type="ECO:0000256" key="3">
    <source>
        <dbReference type="ARBA" id="ARBA00023163"/>
    </source>
</evidence>
<dbReference type="InterPro" id="IPR000843">
    <property type="entry name" value="HTH_LacI"/>
</dbReference>
<evidence type="ECO:0000256" key="1">
    <source>
        <dbReference type="ARBA" id="ARBA00023015"/>
    </source>
</evidence>
<dbReference type="PANTHER" id="PTHR30146:SF153">
    <property type="entry name" value="LACTOSE OPERON REPRESSOR"/>
    <property type="match status" value="1"/>
</dbReference>
<dbReference type="Gene3D" id="1.10.260.40">
    <property type="entry name" value="lambda repressor-like DNA-binding domains"/>
    <property type="match status" value="1"/>
</dbReference>
<sequence length="335" mass="35729">MATINDVARAAGVSPSTVSYVLSGRRPISAQTRERVQAAIAELGFHPHAGARALASSRTNVLALVVPLRVDVNVPVIMQFATAVVTAARTHNHDVLLLTKDEGTAGLERVAHSTMVDALIVMDVEKDDLRIPALRRLKQPSVLIGLPADPDGIVCVDLDFAAAARETLRHLAGHGHRRIALVGPSPAVYRRGTSYAERFLAGFAEESAELGLETMTHPCEPGHDGVRTCLADIDAELPGVTALVVHNEEALRPLLDQLRTAGRRVPADVSVVAVCPRDVALAMPIPLTSVDIPSHDVGGLAVETAMKLLDGRSTEQIRLLPPTLVERESCAPPRE</sequence>
<dbReference type="CDD" id="cd01392">
    <property type="entry name" value="HTH_LacI"/>
    <property type="match status" value="1"/>
</dbReference>
<proteinExistence type="predicted"/>
<reference evidence="5" key="1">
    <citation type="submission" date="2021-01" db="EMBL/GenBank/DDBJ databases">
        <title>Whole genome shotgun sequence of Actinoplanes rishiriensis NBRC 108556.</title>
        <authorList>
            <person name="Komaki H."/>
            <person name="Tamura T."/>
        </authorList>
    </citation>
    <scope>NUCLEOTIDE SEQUENCE</scope>
    <source>
        <strain evidence="5">NBRC 108556</strain>
    </source>
</reference>
<keyword evidence="6" id="KW-1185">Reference proteome</keyword>
<dbReference type="PROSITE" id="PS00356">
    <property type="entry name" value="HTH_LACI_1"/>
    <property type="match status" value="1"/>
</dbReference>
<dbReference type="SUPFAM" id="SSF53822">
    <property type="entry name" value="Periplasmic binding protein-like I"/>
    <property type="match status" value="1"/>
</dbReference>
<organism evidence="5 6">
    <name type="scientific">Paractinoplanes rishiriensis</name>
    <dbReference type="NCBI Taxonomy" id="1050105"/>
    <lineage>
        <taxon>Bacteria</taxon>
        <taxon>Bacillati</taxon>
        <taxon>Actinomycetota</taxon>
        <taxon>Actinomycetes</taxon>
        <taxon>Micromonosporales</taxon>
        <taxon>Micromonosporaceae</taxon>
        <taxon>Paractinoplanes</taxon>
    </lineage>
</organism>
<evidence type="ECO:0000313" key="5">
    <source>
        <dbReference type="EMBL" id="GIE98449.1"/>
    </source>
</evidence>
<keyword evidence="2" id="KW-0238">DNA-binding</keyword>
<feature type="domain" description="HTH lacI-type" evidence="4">
    <location>
        <begin position="2"/>
        <end position="56"/>
    </location>
</feature>
<dbReference type="PROSITE" id="PS50932">
    <property type="entry name" value="HTH_LACI_2"/>
    <property type="match status" value="1"/>
</dbReference>
<comment type="caution">
    <text evidence="5">The sequence shown here is derived from an EMBL/GenBank/DDBJ whole genome shotgun (WGS) entry which is preliminary data.</text>
</comment>
<keyword evidence="1" id="KW-0805">Transcription regulation</keyword>
<dbReference type="SMART" id="SM00354">
    <property type="entry name" value="HTH_LACI"/>
    <property type="match status" value="1"/>
</dbReference>
<evidence type="ECO:0000259" key="4">
    <source>
        <dbReference type="PROSITE" id="PS50932"/>
    </source>
</evidence>
<dbReference type="AlphaFoldDB" id="A0A919K459"/>
<gene>
    <name evidence="5" type="primary">lacI_9</name>
    <name evidence="5" type="ORF">Ari01nite_59140</name>
</gene>
<dbReference type="GO" id="GO:0003700">
    <property type="term" value="F:DNA-binding transcription factor activity"/>
    <property type="evidence" value="ECO:0007669"/>
    <property type="project" value="TreeGrafter"/>
</dbReference>
<dbReference type="InterPro" id="IPR028082">
    <property type="entry name" value="Peripla_BP_I"/>
</dbReference>
<dbReference type="SUPFAM" id="SSF47413">
    <property type="entry name" value="lambda repressor-like DNA-binding domains"/>
    <property type="match status" value="1"/>
</dbReference>
<dbReference type="GO" id="GO:0000976">
    <property type="term" value="F:transcription cis-regulatory region binding"/>
    <property type="evidence" value="ECO:0007669"/>
    <property type="project" value="TreeGrafter"/>
</dbReference>